<evidence type="ECO:0000256" key="1">
    <source>
        <dbReference type="SAM" id="MobiDB-lite"/>
    </source>
</evidence>
<dbReference type="EMBL" id="JAVRBK010000006">
    <property type="protein sequence ID" value="KAK5643058.1"/>
    <property type="molecule type" value="Genomic_DNA"/>
</dbReference>
<name>A0AAN7ZKV7_9COLE</name>
<dbReference type="Gene3D" id="2.120.10.80">
    <property type="entry name" value="Kelch-type beta propeller"/>
    <property type="match status" value="1"/>
</dbReference>
<dbReference type="Pfam" id="PF13415">
    <property type="entry name" value="Beta-prop_FBX42"/>
    <property type="match status" value="1"/>
</dbReference>
<dbReference type="PANTHER" id="PTHR46063:SF1">
    <property type="entry name" value="KELCH DOMAIN-CONTAINING PROTEIN 4"/>
    <property type="match status" value="1"/>
</dbReference>
<evidence type="ECO:0000313" key="2">
    <source>
        <dbReference type="EMBL" id="KAK5643058.1"/>
    </source>
</evidence>
<dbReference type="PANTHER" id="PTHR46063">
    <property type="entry name" value="KELCH DOMAIN-CONTAINING PROTEIN"/>
    <property type="match status" value="1"/>
</dbReference>
<gene>
    <name evidence="2" type="ORF">RI129_009225</name>
</gene>
<dbReference type="InterPro" id="IPR015915">
    <property type="entry name" value="Kelch-typ_b-propeller"/>
</dbReference>
<keyword evidence="3" id="KW-1185">Reference proteome</keyword>
<dbReference type="InterPro" id="IPR052588">
    <property type="entry name" value="Kelch_domain_protein"/>
</dbReference>
<dbReference type="SUPFAM" id="SSF117281">
    <property type="entry name" value="Kelch motif"/>
    <property type="match status" value="1"/>
</dbReference>
<feature type="region of interest" description="Disordered" evidence="1">
    <location>
        <begin position="1"/>
        <end position="27"/>
    </location>
</feature>
<proteinExistence type="predicted"/>
<evidence type="ECO:0000313" key="3">
    <source>
        <dbReference type="Proteomes" id="UP001329430"/>
    </source>
</evidence>
<evidence type="ECO:0008006" key="4">
    <source>
        <dbReference type="Google" id="ProtNLM"/>
    </source>
</evidence>
<protein>
    <recommendedName>
        <fullName evidence="4">Kelch domain-containing protein 4</fullName>
    </recommendedName>
</protein>
<feature type="compositionally biased region" description="Basic and acidic residues" evidence="1">
    <location>
        <begin position="12"/>
        <end position="27"/>
    </location>
</feature>
<accession>A0AAN7ZKV7</accession>
<organism evidence="2 3">
    <name type="scientific">Pyrocoelia pectoralis</name>
    <dbReference type="NCBI Taxonomy" id="417401"/>
    <lineage>
        <taxon>Eukaryota</taxon>
        <taxon>Metazoa</taxon>
        <taxon>Ecdysozoa</taxon>
        <taxon>Arthropoda</taxon>
        <taxon>Hexapoda</taxon>
        <taxon>Insecta</taxon>
        <taxon>Pterygota</taxon>
        <taxon>Neoptera</taxon>
        <taxon>Endopterygota</taxon>
        <taxon>Coleoptera</taxon>
        <taxon>Polyphaga</taxon>
        <taxon>Elateriformia</taxon>
        <taxon>Elateroidea</taxon>
        <taxon>Lampyridae</taxon>
        <taxon>Lampyrinae</taxon>
        <taxon>Pyrocoelia</taxon>
    </lineage>
</organism>
<comment type="caution">
    <text evidence="2">The sequence shown here is derived from an EMBL/GenBank/DDBJ whole genome shotgun (WGS) entry which is preliminary data.</text>
</comment>
<reference evidence="2 3" key="1">
    <citation type="journal article" date="2024" name="Insects">
        <title>An Improved Chromosome-Level Genome Assembly of the Firefly Pyrocoelia pectoralis.</title>
        <authorList>
            <person name="Fu X."/>
            <person name="Meyer-Rochow V.B."/>
            <person name="Ballantyne L."/>
            <person name="Zhu X."/>
        </authorList>
    </citation>
    <scope>NUCLEOTIDE SEQUENCE [LARGE SCALE GENOMIC DNA]</scope>
    <source>
        <strain evidence="2">XCY_ONT2</strain>
    </source>
</reference>
<dbReference type="AlphaFoldDB" id="A0AAN7ZKV7"/>
<dbReference type="Proteomes" id="UP001329430">
    <property type="component" value="Chromosome 6"/>
</dbReference>
<feature type="region of interest" description="Disordered" evidence="1">
    <location>
        <begin position="474"/>
        <end position="500"/>
    </location>
</feature>
<sequence length="500" mass="56870">MGKKDKNKKKGKGAEKTAAKTEKKESNKLKKNLAKIGEEDIEKILADIEQEERKKLEIKILKVDPPRRRINFSFVPHPDKDELILFGGEFFNGQKTFIYNDLFFYNVQSNSWTLIQSPAGPPPRCGHQMVTTSVNKGQLWVFGGEYASPTQSQFYHYKDLWVFHLDCNKWEKVTSPNGPSSRSGHRMVYLKKQIFVFGGFHDNLRDYKYYNDVHVFSIETYRWTKLEPTGKGPAPRSGCCMVPLSDGKILIYGGYSKEKLKKDVDKGVIFADAFLLVPDKNDTTATKWKWVQTKLGGVNFTQRSGIGCTIAPNNVAYTFGGVFDIEEEEDISSTFYNDFYMLDLNNLIWRNIAVGKVNKRKVEVEDLKMEVDEVKVNEVPEIVADDGIFTVTVGPSFSTVQSSSQEAEDKVDIFKPSPRMNCGLTVKHGILYMFGGMVEDADKQLTMSDFYSLDLRKLDKWNVLVQDKEVQEWLASNSESESDDVSSSSDENQSDDSMET</sequence>
<feature type="compositionally biased region" description="Basic residues" evidence="1">
    <location>
        <begin position="1"/>
        <end position="11"/>
    </location>
</feature>